<feature type="compositionally biased region" description="Polar residues" evidence="1">
    <location>
        <begin position="163"/>
        <end position="173"/>
    </location>
</feature>
<feature type="region of interest" description="Disordered" evidence="1">
    <location>
        <begin position="329"/>
        <end position="414"/>
    </location>
</feature>
<evidence type="ECO:0000256" key="1">
    <source>
        <dbReference type="SAM" id="MobiDB-lite"/>
    </source>
</evidence>
<feature type="compositionally biased region" description="Polar residues" evidence="1">
    <location>
        <begin position="32"/>
        <end position="46"/>
    </location>
</feature>
<evidence type="ECO:0000313" key="2">
    <source>
        <dbReference type="EMBL" id="KAJ3057294.1"/>
    </source>
</evidence>
<accession>A0AAD5SLG4</accession>
<sequence length="440" mass="49132">MSSPTRRPPAQYRYTDPVTSPSPPSAKYMLATPTTLSRSSSYQSGLLDTGPLPMSPYPETPKSKPCAQYSTTASSRASSRAVSPDPEHAYDVNAVDRWRYAGEGLGSMRGTPGVDSLPRRGSYRDVDSDDWDARSVSSVGSSKDYTSRRPYESPRYSRPPSVIGTSPSRSLPSLAYTRTQPANYLPAPRKYGELHTVNRGTGLDNLRPYRPTSTLKRSISISSNISNRTTSLQQLHDETIKESDRKIWDLEDFREQFHSRKIARQQAKEDHEAKIAADLENLHHQLDKEFGDVDGKLADLSARMGSDDPWADKIVETFSEMGHLARLSPEYAESETGRRASFGHEGGMHRYRSEGTLSRRASTSSSIASARVEGRRTSYGSRPDISVFADRSSPLYSSPKAMNSPGTEKSEIWHEGELTKRRWESRTSSQATIHVNDRWE</sequence>
<protein>
    <submittedName>
        <fullName evidence="2">Uncharacterized protein</fullName>
    </submittedName>
</protein>
<feature type="region of interest" description="Disordered" evidence="1">
    <location>
        <begin position="1"/>
        <end position="173"/>
    </location>
</feature>
<feature type="compositionally biased region" description="Basic and acidic residues" evidence="1">
    <location>
        <begin position="85"/>
        <end position="100"/>
    </location>
</feature>
<keyword evidence="3" id="KW-1185">Reference proteome</keyword>
<dbReference type="Proteomes" id="UP001212841">
    <property type="component" value="Unassembled WGS sequence"/>
</dbReference>
<feature type="compositionally biased region" description="Polar residues" evidence="1">
    <location>
        <begin position="394"/>
        <end position="407"/>
    </location>
</feature>
<dbReference type="AlphaFoldDB" id="A0AAD5SLG4"/>
<feature type="compositionally biased region" description="Low complexity" evidence="1">
    <location>
        <begin position="70"/>
        <end position="81"/>
    </location>
</feature>
<reference evidence="2" key="1">
    <citation type="submission" date="2020-05" db="EMBL/GenBank/DDBJ databases">
        <title>Phylogenomic resolution of chytrid fungi.</title>
        <authorList>
            <person name="Stajich J.E."/>
            <person name="Amses K."/>
            <person name="Simmons R."/>
            <person name="Seto K."/>
            <person name="Myers J."/>
            <person name="Bonds A."/>
            <person name="Quandt C.A."/>
            <person name="Barry K."/>
            <person name="Liu P."/>
            <person name="Grigoriev I."/>
            <person name="Longcore J.E."/>
            <person name="James T.Y."/>
        </authorList>
    </citation>
    <scope>NUCLEOTIDE SEQUENCE</scope>
    <source>
        <strain evidence="2">JEL0318</strain>
    </source>
</reference>
<feature type="compositionally biased region" description="Low complexity" evidence="1">
    <location>
        <begin position="358"/>
        <end position="371"/>
    </location>
</feature>
<dbReference type="EMBL" id="JADGJD010000006">
    <property type="protein sequence ID" value="KAJ3057294.1"/>
    <property type="molecule type" value="Genomic_DNA"/>
</dbReference>
<comment type="caution">
    <text evidence="2">The sequence shown here is derived from an EMBL/GenBank/DDBJ whole genome shotgun (WGS) entry which is preliminary data.</text>
</comment>
<organism evidence="2 3">
    <name type="scientific">Rhizophlyctis rosea</name>
    <dbReference type="NCBI Taxonomy" id="64517"/>
    <lineage>
        <taxon>Eukaryota</taxon>
        <taxon>Fungi</taxon>
        <taxon>Fungi incertae sedis</taxon>
        <taxon>Chytridiomycota</taxon>
        <taxon>Chytridiomycota incertae sedis</taxon>
        <taxon>Chytridiomycetes</taxon>
        <taxon>Rhizophlyctidales</taxon>
        <taxon>Rhizophlyctidaceae</taxon>
        <taxon>Rhizophlyctis</taxon>
    </lineage>
</organism>
<proteinExistence type="predicted"/>
<gene>
    <name evidence="2" type="ORF">HK097_009247</name>
</gene>
<evidence type="ECO:0000313" key="3">
    <source>
        <dbReference type="Proteomes" id="UP001212841"/>
    </source>
</evidence>
<feature type="compositionally biased region" description="Polar residues" evidence="1">
    <location>
        <begin position="135"/>
        <end position="144"/>
    </location>
</feature>
<name>A0AAD5SLG4_9FUNG</name>